<keyword evidence="2" id="KW-1185">Reference proteome</keyword>
<evidence type="ECO:0000313" key="2">
    <source>
        <dbReference type="Proteomes" id="UP000828941"/>
    </source>
</evidence>
<dbReference type="Proteomes" id="UP000828941">
    <property type="component" value="Chromosome 8"/>
</dbReference>
<dbReference type="EMBL" id="CM039433">
    <property type="protein sequence ID" value="KAI4328849.1"/>
    <property type="molecule type" value="Genomic_DNA"/>
</dbReference>
<organism evidence="1 2">
    <name type="scientific">Bauhinia variegata</name>
    <name type="common">Purple orchid tree</name>
    <name type="synonym">Phanera variegata</name>
    <dbReference type="NCBI Taxonomy" id="167791"/>
    <lineage>
        <taxon>Eukaryota</taxon>
        <taxon>Viridiplantae</taxon>
        <taxon>Streptophyta</taxon>
        <taxon>Embryophyta</taxon>
        <taxon>Tracheophyta</taxon>
        <taxon>Spermatophyta</taxon>
        <taxon>Magnoliopsida</taxon>
        <taxon>eudicotyledons</taxon>
        <taxon>Gunneridae</taxon>
        <taxon>Pentapetalae</taxon>
        <taxon>rosids</taxon>
        <taxon>fabids</taxon>
        <taxon>Fabales</taxon>
        <taxon>Fabaceae</taxon>
        <taxon>Cercidoideae</taxon>
        <taxon>Cercideae</taxon>
        <taxon>Bauhiniinae</taxon>
        <taxon>Bauhinia</taxon>
    </lineage>
</organism>
<name>A0ACB9MZF0_BAUVA</name>
<proteinExistence type="predicted"/>
<protein>
    <submittedName>
        <fullName evidence="1">Uncharacterized protein</fullName>
    </submittedName>
</protein>
<gene>
    <name evidence="1" type="ORF">L6164_021172</name>
</gene>
<evidence type="ECO:0000313" key="1">
    <source>
        <dbReference type="EMBL" id="KAI4328849.1"/>
    </source>
</evidence>
<accession>A0ACB9MZF0</accession>
<sequence>MSHVVLYGFLVTLFFSALHSCSLLLVLGELEQYMDYDIDEICKDDWKLAQKLVVHGCDPLPRRRCFTRAPKLYRKTPRDTADFSYMRCLILSGEMELGLAFGVGILTFAARTMEFNVTIFSAIINLVTYFNEMVALTALIPLTINQRSPQPINKLNS</sequence>
<comment type="caution">
    <text evidence="1">The sequence shown here is derived from an EMBL/GenBank/DDBJ whole genome shotgun (WGS) entry which is preliminary data.</text>
</comment>
<reference evidence="1 2" key="1">
    <citation type="journal article" date="2022" name="DNA Res.">
        <title>Chromosomal-level genome assembly of the orchid tree Bauhinia variegata (Leguminosae; Cercidoideae) supports the allotetraploid origin hypothesis of Bauhinia.</title>
        <authorList>
            <person name="Zhong Y."/>
            <person name="Chen Y."/>
            <person name="Zheng D."/>
            <person name="Pang J."/>
            <person name="Liu Y."/>
            <person name="Luo S."/>
            <person name="Meng S."/>
            <person name="Qian L."/>
            <person name="Wei D."/>
            <person name="Dai S."/>
            <person name="Zhou R."/>
        </authorList>
    </citation>
    <scope>NUCLEOTIDE SEQUENCE [LARGE SCALE GENOMIC DNA]</scope>
    <source>
        <strain evidence="1">BV-YZ2020</strain>
    </source>
</reference>